<dbReference type="Gene3D" id="3.30.70.890">
    <property type="entry name" value="GHMP kinase, C-terminal domain"/>
    <property type="match status" value="1"/>
</dbReference>
<dbReference type="EMBL" id="KZ344995">
    <property type="protein sequence ID" value="PIO77485.1"/>
    <property type="molecule type" value="Genomic_DNA"/>
</dbReference>
<dbReference type="GO" id="GO:0006012">
    <property type="term" value="P:galactose metabolic process"/>
    <property type="evidence" value="ECO:0007669"/>
    <property type="project" value="TreeGrafter"/>
</dbReference>
<protein>
    <submittedName>
        <fullName evidence="3">GHMP kinase protein</fullName>
    </submittedName>
</protein>
<keyword evidence="3" id="KW-0808">Transferase</keyword>
<keyword evidence="1" id="KW-0547">Nucleotide-binding</keyword>
<dbReference type="AlphaFoldDB" id="A0A2G9V4S0"/>
<dbReference type="OrthoDB" id="187738at2759"/>
<dbReference type="GO" id="GO:0005524">
    <property type="term" value="F:ATP binding"/>
    <property type="evidence" value="ECO:0007669"/>
    <property type="project" value="UniProtKB-KW"/>
</dbReference>
<keyword evidence="4" id="KW-1185">Reference proteome</keyword>
<dbReference type="PANTHER" id="PTHR10457:SF7">
    <property type="entry name" value="GALACTOKINASE-RELATED"/>
    <property type="match status" value="1"/>
</dbReference>
<accession>A0A2G9V4S0</accession>
<proteinExistence type="predicted"/>
<evidence type="ECO:0000256" key="1">
    <source>
        <dbReference type="ARBA" id="ARBA00022741"/>
    </source>
</evidence>
<evidence type="ECO:0000313" key="3">
    <source>
        <dbReference type="EMBL" id="PIO77485.1"/>
    </source>
</evidence>
<name>A0A2G9V4S0_TELCI</name>
<dbReference type="InterPro" id="IPR036554">
    <property type="entry name" value="GHMP_kinase_C_sf"/>
</dbReference>
<dbReference type="SUPFAM" id="SSF55060">
    <property type="entry name" value="GHMP Kinase, C-terminal domain"/>
    <property type="match status" value="1"/>
</dbReference>
<dbReference type="GO" id="GO:0005829">
    <property type="term" value="C:cytosol"/>
    <property type="evidence" value="ECO:0007669"/>
    <property type="project" value="TreeGrafter"/>
</dbReference>
<dbReference type="PANTHER" id="PTHR10457">
    <property type="entry name" value="MEVALONATE KINASE/GALACTOKINASE"/>
    <property type="match status" value="1"/>
</dbReference>
<reference evidence="3 4" key="1">
    <citation type="submission" date="2015-09" db="EMBL/GenBank/DDBJ databases">
        <title>Draft genome of the parasitic nematode Teladorsagia circumcincta isolate WARC Sus (inbred).</title>
        <authorList>
            <person name="Mitreva M."/>
        </authorList>
    </citation>
    <scope>NUCLEOTIDE SEQUENCE [LARGE SCALE GENOMIC DNA]</scope>
    <source>
        <strain evidence="3 4">S</strain>
    </source>
</reference>
<evidence type="ECO:0000313" key="4">
    <source>
        <dbReference type="Proteomes" id="UP000230423"/>
    </source>
</evidence>
<evidence type="ECO:0000256" key="2">
    <source>
        <dbReference type="ARBA" id="ARBA00022840"/>
    </source>
</evidence>
<keyword evidence="3" id="KW-0418">Kinase</keyword>
<dbReference type="Proteomes" id="UP000230423">
    <property type="component" value="Unassembled WGS sequence"/>
</dbReference>
<keyword evidence="2" id="KW-0067">ATP-binding</keyword>
<gene>
    <name evidence="3" type="ORF">TELCIR_00364</name>
</gene>
<dbReference type="GO" id="GO:0004335">
    <property type="term" value="F:galactokinase activity"/>
    <property type="evidence" value="ECO:0007669"/>
    <property type="project" value="TreeGrafter"/>
</dbReference>
<organism evidence="3 4">
    <name type="scientific">Teladorsagia circumcincta</name>
    <name type="common">Brown stomach worm</name>
    <name type="synonym">Ostertagia circumcincta</name>
    <dbReference type="NCBI Taxonomy" id="45464"/>
    <lineage>
        <taxon>Eukaryota</taxon>
        <taxon>Metazoa</taxon>
        <taxon>Ecdysozoa</taxon>
        <taxon>Nematoda</taxon>
        <taxon>Chromadorea</taxon>
        <taxon>Rhabditida</taxon>
        <taxon>Rhabditina</taxon>
        <taxon>Rhabditomorpha</taxon>
        <taxon>Strongyloidea</taxon>
        <taxon>Trichostrongylidae</taxon>
        <taxon>Teladorsagia</taxon>
    </lineage>
</organism>
<sequence length="212" mass="23630">MQKEFSGGGGVNRFLSFQTSSLREQRFAEGLIAGKLLLKNAGKTCIYSRLKDVQEALGKHLEEMIVLCENLPETATRDELTLLLGSEDLEECLAEGTTYSSPFKVRSAARHVFTEALRVEKFERTCEMRDLFGMGRYFNECHDSCSRDFECSSKAADKLVARCRMARAYGAHVSGWSGTVVALIDDIRPVFLGDNLVYHAFSSSGASVEFLR</sequence>